<evidence type="ECO:0000313" key="2">
    <source>
        <dbReference type="EMBL" id="QEN05106.1"/>
    </source>
</evidence>
<evidence type="ECO:0000313" key="3">
    <source>
        <dbReference type="Proteomes" id="UP000323824"/>
    </source>
</evidence>
<dbReference type="KEGG" id="sper:EW093_10415"/>
<reference evidence="2 3" key="1">
    <citation type="submission" date="2019-02" db="EMBL/GenBank/DDBJ databases">
        <authorList>
            <person name="Fomenkov A."/>
            <person name="Dubinina G."/>
            <person name="Grabovich M."/>
            <person name="Vincze T."/>
            <person name="Roberts R.J."/>
        </authorList>
    </citation>
    <scope>NUCLEOTIDE SEQUENCE [LARGE SCALE GENOMIC DNA]</scope>
    <source>
        <strain evidence="2 3">P</strain>
    </source>
</reference>
<dbReference type="GO" id="GO:0016747">
    <property type="term" value="F:acyltransferase activity, transferring groups other than amino-acyl groups"/>
    <property type="evidence" value="ECO:0007669"/>
    <property type="project" value="InterPro"/>
</dbReference>
<dbReference type="Pfam" id="PF12746">
    <property type="entry name" value="GNAT_acetyltran"/>
    <property type="match status" value="1"/>
</dbReference>
<dbReference type="PROSITE" id="PS51186">
    <property type="entry name" value="GNAT"/>
    <property type="match status" value="1"/>
</dbReference>
<proteinExistence type="predicted"/>
<evidence type="ECO:0000259" key="1">
    <source>
        <dbReference type="PROSITE" id="PS51186"/>
    </source>
</evidence>
<protein>
    <submittedName>
        <fullName evidence="2">GNAT family N-acetyltransferase</fullName>
    </submittedName>
</protein>
<dbReference type="InterPro" id="IPR000182">
    <property type="entry name" value="GNAT_dom"/>
</dbReference>
<dbReference type="AlphaFoldDB" id="A0A5C1QEN3"/>
<feature type="domain" description="N-acetyltransferase" evidence="1">
    <location>
        <begin position="127"/>
        <end position="258"/>
    </location>
</feature>
<dbReference type="EMBL" id="CP035807">
    <property type="protein sequence ID" value="QEN05106.1"/>
    <property type="molecule type" value="Genomic_DNA"/>
</dbReference>
<name>A0A5C1QEN3_9SPIO</name>
<dbReference type="Gene3D" id="3.40.630.30">
    <property type="match status" value="1"/>
</dbReference>
<gene>
    <name evidence="2" type="ORF">EW093_10415</name>
</gene>
<accession>A0A5C1QEN3</accession>
<dbReference type="SUPFAM" id="SSF55729">
    <property type="entry name" value="Acyl-CoA N-acyltransferases (Nat)"/>
    <property type="match status" value="1"/>
</dbReference>
<keyword evidence="2" id="KW-0808">Transferase</keyword>
<dbReference type="InterPro" id="IPR027365">
    <property type="entry name" value="GNAT_acetyltra_YdfB-like"/>
</dbReference>
<dbReference type="InterPro" id="IPR016181">
    <property type="entry name" value="Acyl_CoA_acyltransferase"/>
</dbReference>
<dbReference type="OrthoDB" id="248489at2"/>
<reference evidence="2 3" key="2">
    <citation type="submission" date="2019-09" db="EMBL/GenBank/DDBJ databases">
        <title>Complete Genome Sequence and Methylome Analysis of free living Spirochaetas.</title>
        <authorList>
            <person name="Leshcheva N."/>
            <person name="Mikheeva N."/>
        </authorList>
    </citation>
    <scope>NUCLEOTIDE SEQUENCE [LARGE SCALE GENOMIC DNA]</scope>
    <source>
        <strain evidence="2 3">P</strain>
    </source>
</reference>
<dbReference type="Proteomes" id="UP000323824">
    <property type="component" value="Chromosome"/>
</dbReference>
<sequence>MEKCSKNHKKELLDFLQDSASENCFLYGDIENFSLDSDFMDVWYIKNDNLITSILLRYYNYYVVHSTDKKDYPEILDTVKLNKNALGISGLESVIDDLNRLKPLSDIKRLYLAELNKTSFTGFSPKEEPKRATKDDLEKLFDFESSIEEFSLDESSRESFGQEVITNTGRIYFIENDKGVVSTAGLTAENSLNGMIIGVATAPDFRKKGFAKECVGRLCLEMIKEDKSVLLFYNNPDAGKLYKSLGFKDINRWVIAKF</sequence>
<dbReference type="RefSeq" id="WP_149568347.1">
    <property type="nucleotide sequence ID" value="NZ_CP035807.1"/>
</dbReference>
<organism evidence="2 3">
    <name type="scientific">Thiospirochaeta perfilievii</name>
    <dbReference type="NCBI Taxonomy" id="252967"/>
    <lineage>
        <taxon>Bacteria</taxon>
        <taxon>Pseudomonadati</taxon>
        <taxon>Spirochaetota</taxon>
        <taxon>Spirochaetia</taxon>
        <taxon>Spirochaetales</taxon>
        <taxon>Spirochaetaceae</taxon>
        <taxon>Thiospirochaeta</taxon>
    </lineage>
</organism>
<keyword evidence="3" id="KW-1185">Reference proteome</keyword>